<dbReference type="PANTHER" id="PTHR47870:SF4">
    <property type="entry name" value="CYTOCHROME C-TYPE BIOGENESIS PROTEIN CYCH"/>
    <property type="match status" value="1"/>
</dbReference>
<keyword evidence="4 6" id="KW-0732">Signal</keyword>
<keyword evidence="3 6" id="KW-0479">Metal-binding</keyword>
<dbReference type="InterPro" id="IPR051263">
    <property type="entry name" value="C-type_cytochrome_biogenesis"/>
</dbReference>
<protein>
    <recommendedName>
        <fullName evidence="6">Cytochrome c-type biogenesis protein</fullName>
    </recommendedName>
</protein>
<keyword evidence="6" id="KW-0812">Transmembrane</keyword>
<dbReference type="CDD" id="cd16378">
    <property type="entry name" value="CcmH_N"/>
    <property type="match status" value="1"/>
</dbReference>
<dbReference type="EMBL" id="LAOA01000024">
    <property type="protein sequence ID" value="KJV76302.1"/>
    <property type="molecule type" value="Genomic_DNA"/>
</dbReference>
<evidence type="ECO:0000256" key="2">
    <source>
        <dbReference type="ARBA" id="ARBA00022617"/>
    </source>
</evidence>
<evidence type="ECO:0000256" key="5">
    <source>
        <dbReference type="ARBA" id="ARBA00023004"/>
    </source>
</evidence>
<dbReference type="GO" id="GO:0046872">
    <property type="term" value="F:metal ion binding"/>
    <property type="evidence" value="ECO:0007669"/>
    <property type="project" value="UniProtKB-KW"/>
</dbReference>
<dbReference type="GO" id="GO:0005886">
    <property type="term" value="C:plasma membrane"/>
    <property type="evidence" value="ECO:0007669"/>
    <property type="project" value="TreeGrafter"/>
</dbReference>
<evidence type="ECO:0000256" key="3">
    <source>
        <dbReference type="ARBA" id="ARBA00022723"/>
    </source>
</evidence>
<sequence length="125" mass="14424">MQKSYIIKLALFILLIFVVAVNNIKNRDNVDNISEFYKTIRCTVCNGQTIYDSNTDVAQKLREYIAMENQQGKSFAEIRQDMIQNYGSEISITAESATIISVFLTKVVPWMFITFSLAWVYLNFV</sequence>
<dbReference type="AlphaFoldDB" id="A0A0F3P8K4"/>
<dbReference type="Proteomes" id="UP000033671">
    <property type="component" value="Unassembled WGS sequence"/>
</dbReference>
<evidence type="ECO:0000313" key="8">
    <source>
        <dbReference type="EMBL" id="KJV76302.1"/>
    </source>
</evidence>
<feature type="transmembrane region" description="Helical" evidence="6">
    <location>
        <begin position="99"/>
        <end position="122"/>
    </location>
</feature>
<reference evidence="8 9" key="1">
    <citation type="submission" date="2015-01" db="EMBL/GenBank/DDBJ databases">
        <title>Genome Sequencing of Rickettsiales.</title>
        <authorList>
            <person name="Daugherty S.C."/>
            <person name="Su Q."/>
            <person name="Abolude K."/>
            <person name="Beier-Sexton M."/>
            <person name="Carlyon J.A."/>
            <person name="Carter R."/>
            <person name="Day N.P."/>
            <person name="Dumler S.J."/>
            <person name="Dyachenko V."/>
            <person name="Godinez A."/>
            <person name="Kurtti T.J."/>
            <person name="Lichay M."/>
            <person name="Mullins K.E."/>
            <person name="Ott S."/>
            <person name="Pappas-Brown V."/>
            <person name="Paris D.H."/>
            <person name="Patel P."/>
            <person name="Richards A.L."/>
            <person name="Sadzewicz L."/>
            <person name="Sears K."/>
            <person name="Seidman D."/>
            <person name="Sengamalay N."/>
            <person name="Stenos J."/>
            <person name="Tallon L.J."/>
            <person name="Vincent G."/>
            <person name="Fraser C.M."/>
            <person name="Munderloh U."/>
            <person name="Dunning-Hotopp J.C."/>
        </authorList>
    </citation>
    <scope>NUCLEOTIDE SEQUENCE [LARGE SCALE GENOMIC DNA]</scope>
    <source>
        <strain evidence="8 9">TA716</strain>
    </source>
</reference>
<evidence type="ECO:0000256" key="1">
    <source>
        <dbReference type="ARBA" id="ARBA00010342"/>
    </source>
</evidence>
<evidence type="ECO:0000313" key="9">
    <source>
        <dbReference type="Proteomes" id="UP000033671"/>
    </source>
</evidence>
<feature type="transmembrane region" description="Helical" evidence="6">
    <location>
        <begin position="6"/>
        <end position="24"/>
    </location>
</feature>
<dbReference type="PANTHER" id="PTHR47870">
    <property type="entry name" value="CYTOCHROME C-TYPE BIOGENESIS PROTEIN CCMH"/>
    <property type="match status" value="1"/>
</dbReference>
<proteinExistence type="inferred from homology"/>
<evidence type="ECO:0000259" key="7">
    <source>
        <dbReference type="Pfam" id="PF03918"/>
    </source>
</evidence>
<dbReference type="Gene3D" id="1.10.8.640">
    <property type="entry name" value="Cytochrome C biogenesis protein"/>
    <property type="match status" value="1"/>
</dbReference>
<keyword evidence="5 6" id="KW-0408">Iron</keyword>
<feature type="domain" description="CcmH/CycL/Ccl2/NrfF N-terminal" evidence="7">
    <location>
        <begin position="16"/>
        <end position="95"/>
    </location>
</feature>
<comment type="function">
    <text evidence="6">Possible subunit of a heme lyase.</text>
</comment>
<keyword evidence="2 6" id="KW-0349">Heme</keyword>
<comment type="similarity">
    <text evidence="1 6">Belongs to the CcmH/CycL/Ccl2/NrfF family.</text>
</comment>
<dbReference type="InterPro" id="IPR005616">
    <property type="entry name" value="CcmH/CycL/Ccl2/NrfF_N"/>
</dbReference>
<keyword evidence="6" id="KW-0472">Membrane</keyword>
<gene>
    <name evidence="8" type="ORF">OTSTA716_0837</name>
</gene>
<accession>A0A0F3P8K4</accession>
<dbReference type="InterPro" id="IPR038297">
    <property type="entry name" value="CcmH/CycL/NrfF/Ccl2_sf"/>
</dbReference>
<name>A0A0F3P8K4_ORITS</name>
<comment type="caution">
    <text evidence="8">The sequence shown here is derived from an EMBL/GenBank/DDBJ whole genome shotgun (WGS) entry which is preliminary data.</text>
</comment>
<evidence type="ECO:0000256" key="6">
    <source>
        <dbReference type="RuleBase" id="RU364112"/>
    </source>
</evidence>
<dbReference type="Pfam" id="PF03918">
    <property type="entry name" value="CcmH"/>
    <property type="match status" value="1"/>
</dbReference>
<dbReference type="PATRIC" id="fig|1359175.3.peg.1637"/>
<keyword evidence="6" id="KW-1133">Transmembrane helix</keyword>
<evidence type="ECO:0000256" key="4">
    <source>
        <dbReference type="ARBA" id="ARBA00022729"/>
    </source>
</evidence>
<organism evidence="8 9">
    <name type="scientific">Orientia tsutsugamushi str. TA716</name>
    <dbReference type="NCBI Taxonomy" id="1359175"/>
    <lineage>
        <taxon>Bacteria</taxon>
        <taxon>Pseudomonadati</taxon>
        <taxon>Pseudomonadota</taxon>
        <taxon>Alphaproteobacteria</taxon>
        <taxon>Rickettsiales</taxon>
        <taxon>Rickettsiaceae</taxon>
        <taxon>Rickettsieae</taxon>
        <taxon>Orientia</taxon>
    </lineage>
</organism>